<sequence length="58" mass="6528">MCLPPHCGLFSADGLSGGTYTTTSRFSRPGERCTSHKSFCRRRQKLLRLPPDNCPVTW</sequence>
<organism evidence="1 2">
    <name type="scientific">Escherichia coli TA447</name>
    <dbReference type="NCBI Taxonomy" id="656447"/>
    <lineage>
        <taxon>Bacteria</taxon>
        <taxon>Pseudomonadati</taxon>
        <taxon>Pseudomonadota</taxon>
        <taxon>Gammaproteobacteria</taxon>
        <taxon>Enterobacterales</taxon>
        <taxon>Enterobacteriaceae</taxon>
        <taxon>Escherichia</taxon>
    </lineage>
</organism>
<protein>
    <submittedName>
        <fullName evidence="1">Uncharacterized protein</fullName>
    </submittedName>
</protein>
<dbReference type="EMBL" id="ADIZ01000046">
    <property type="protein sequence ID" value="OSK87861.1"/>
    <property type="molecule type" value="Genomic_DNA"/>
</dbReference>
<comment type="caution">
    <text evidence="1">The sequence shown here is derived from an EMBL/GenBank/DDBJ whole genome shotgun (WGS) entry which is preliminary data.</text>
</comment>
<dbReference type="Proteomes" id="UP000193942">
    <property type="component" value="Unassembled WGS sequence"/>
</dbReference>
<name>A0A1X3ISL5_ECOLX</name>
<gene>
    <name evidence="1" type="ORF">ECXG_04056</name>
</gene>
<dbReference type="AlphaFoldDB" id="A0A1X3ISL5"/>
<proteinExistence type="predicted"/>
<accession>A0A1X3ISL5</accession>
<evidence type="ECO:0000313" key="2">
    <source>
        <dbReference type="Proteomes" id="UP000193942"/>
    </source>
</evidence>
<evidence type="ECO:0000313" key="1">
    <source>
        <dbReference type="EMBL" id="OSK87861.1"/>
    </source>
</evidence>
<reference evidence="1 2" key="1">
    <citation type="submission" date="2010-04" db="EMBL/GenBank/DDBJ databases">
        <title>The Genome Sequence of Escherichia coli TA447.</title>
        <authorList>
            <consortium name="The Broad Institute Genome Sequencing Platform"/>
            <consortium name="The Broad Institute Genome Sequencing Center for Infectious Disease"/>
            <person name="Feldgarden M."/>
            <person name="Gordon D.M."/>
            <person name="Johnson J.R."/>
            <person name="Johnston B.D."/>
            <person name="Young S."/>
            <person name="Zeng Q."/>
            <person name="Koehrsen M."/>
            <person name="Alvarado L."/>
            <person name="Berlin A.M."/>
            <person name="Borenstein D."/>
            <person name="Chapman S.B."/>
            <person name="Chen Z."/>
            <person name="Engels R."/>
            <person name="Freedman E."/>
            <person name="Gellesch M."/>
            <person name="Goldberg J."/>
            <person name="Griggs A."/>
            <person name="Gujja S."/>
            <person name="Heilman E.R."/>
            <person name="Heiman D.I."/>
            <person name="Hepburn T.A."/>
            <person name="Howarth C."/>
            <person name="Jen D."/>
            <person name="Larson L."/>
            <person name="Mehta T."/>
            <person name="Park D."/>
            <person name="Pearson M."/>
            <person name="Richards J."/>
            <person name="Roberts A."/>
            <person name="Saif S."/>
            <person name="Shea T.D."/>
            <person name="Shenoy N."/>
            <person name="Sisk P."/>
            <person name="Stolte C."/>
            <person name="Sykes S.N."/>
            <person name="Walk T."/>
            <person name="White J."/>
            <person name="Yandava C."/>
            <person name="Haas B."/>
            <person name="Henn M.R."/>
            <person name="Nusbaum C."/>
            <person name="Birren B."/>
        </authorList>
    </citation>
    <scope>NUCLEOTIDE SEQUENCE [LARGE SCALE GENOMIC DNA]</scope>
    <source>
        <strain evidence="1 2">TA447</strain>
    </source>
</reference>